<dbReference type="EMBL" id="BARV01005606">
    <property type="protein sequence ID" value="GAI16515.1"/>
    <property type="molecule type" value="Genomic_DNA"/>
</dbReference>
<gene>
    <name evidence="2" type="ORF">S06H3_11518</name>
</gene>
<evidence type="ECO:0000256" key="1">
    <source>
        <dbReference type="SAM" id="Phobius"/>
    </source>
</evidence>
<proteinExistence type="predicted"/>
<accession>X1MPC4</accession>
<sequence length="84" mass="8722">MDGLLFIGLNLADASLTGELIALGCGEANSIVSAYGNSLIIKGLLSFAAVTVVVAIGKAKLLKLLNVCMLVVVIWNGGWLLTYL</sequence>
<name>X1MPC4_9ZZZZ</name>
<protein>
    <recommendedName>
        <fullName evidence="3">DUF5658 domain-containing protein</fullName>
    </recommendedName>
</protein>
<organism evidence="2">
    <name type="scientific">marine sediment metagenome</name>
    <dbReference type="NCBI Taxonomy" id="412755"/>
    <lineage>
        <taxon>unclassified sequences</taxon>
        <taxon>metagenomes</taxon>
        <taxon>ecological metagenomes</taxon>
    </lineage>
</organism>
<keyword evidence="1" id="KW-0472">Membrane</keyword>
<evidence type="ECO:0000313" key="2">
    <source>
        <dbReference type="EMBL" id="GAI16515.1"/>
    </source>
</evidence>
<dbReference type="AlphaFoldDB" id="X1MPC4"/>
<evidence type="ECO:0008006" key="3">
    <source>
        <dbReference type="Google" id="ProtNLM"/>
    </source>
</evidence>
<reference evidence="2" key="1">
    <citation type="journal article" date="2014" name="Front. Microbiol.">
        <title>High frequency of phylogenetically diverse reductive dehalogenase-homologous genes in deep subseafloor sedimentary metagenomes.</title>
        <authorList>
            <person name="Kawai M."/>
            <person name="Futagami T."/>
            <person name="Toyoda A."/>
            <person name="Takaki Y."/>
            <person name="Nishi S."/>
            <person name="Hori S."/>
            <person name="Arai W."/>
            <person name="Tsubouchi T."/>
            <person name="Morono Y."/>
            <person name="Uchiyama I."/>
            <person name="Ito T."/>
            <person name="Fujiyama A."/>
            <person name="Inagaki F."/>
            <person name="Takami H."/>
        </authorList>
    </citation>
    <scope>NUCLEOTIDE SEQUENCE</scope>
    <source>
        <strain evidence="2">Expedition CK06-06</strain>
    </source>
</reference>
<feature type="transmembrane region" description="Helical" evidence="1">
    <location>
        <begin position="39"/>
        <end position="57"/>
    </location>
</feature>
<keyword evidence="1" id="KW-1133">Transmembrane helix</keyword>
<feature type="non-terminal residue" evidence="2">
    <location>
        <position position="84"/>
    </location>
</feature>
<comment type="caution">
    <text evidence="2">The sequence shown here is derived from an EMBL/GenBank/DDBJ whole genome shotgun (WGS) entry which is preliminary data.</text>
</comment>
<feature type="transmembrane region" description="Helical" evidence="1">
    <location>
        <begin position="64"/>
        <end position="82"/>
    </location>
</feature>
<keyword evidence="1" id="KW-0812">Transmembrane</keyword>